<dbReference type="InterPro" id="IPR012904">
    <property type="entry name" value="OGG_N"/>
</dbReference>
<reference evidence="9" key="4">
    <citation type="journal article" date="2015" name="G3 (Bethesda)">
        <title>Genome sequences of three phytopathogenic species of the Magnaporthaceae family of fungi.</title>
        <authorList>
            <person name="Okagaki L.H."/>
            <person name="Nunes C.C."/>
            <person name="Sailsbery J."/>
            <person name="Clay B."/>
            <person name="Brown D."/>
            <person name="John T."/>
            <person name="Oh Y."/>
            <person name="Young N."/>
            <person name="Fitzgerald M."/>
            <person name="Haas B.J."/>
            <person name="Zeng Q."/>
            <person name="Young S."/>
            <person name="Adiconis X."/>
            <person name="Fan L."/>
            <person name="Levin J.Z."/>
            <person name="Mitchell T.K."/>
            <person name="Okubara P.A."/>
            <person name="Farman M.L."/>
            <person name="Kohn L.M."/>
            <person name="Birren B."/>
            <person name="Ma L.-J."/>
            <person name="Dean R.A."/>
        </authorList>
    </citation>
    <scope>NUCLEOTIDE SEQUENCE</scope>
    <source>
        <strain evidence="9">ATCC 64411 / 73-15</strain>
    </source>
</reference>
<reference evidence="10" key="2">
    <citation type="submission" date="2010-05" db="EMBL/GenBank/DDBJ databases">
        <title>The genome sequence of Magnaporthe poae strain ATCC 64411.</title>
        <authorList>
            <person name="Ma L.-J."/>
            <person name="Dead R."/>
            <person name="Young S."/>
            <person name="Zeng Q."/>
            <person name="Koehrsen M."/>
            <person name="Alvarado L."/>
            <person name="Berlin A."/>
            <person name="Chapman S.B."/>
            <person name="Chen Z."/>
            <person name="Freedman E."/>
            <person name="Gellesch M."/>
            <person name="Goldberg J."/>
            <person name="Griggs A."/>
            <person name="Gujja S."/>
            <person name="Heilman E.R."/>
            <person name="Heiman D."/>
            <person name="Hepburn T."/>
            <person name="Howarth C."/>
            <person name="Jen D."/>
            <person name="Larson L."/>
            <person name="Mehta T."/>
            <person name="Neiman D."/>
            <person name="Pearson M."/>
            <person name="Roberts A."/>
            <person name="Saif S."/>
            <person name="Shea T."/>
            <person name="Shenoy N."/>
            <person name="Sisk P."/>
            <person name="Stolte C."/>
            <person name="Sykes S."/>
            <person name="Walk T."/>
            <person name="White J."/>
            <person name="Yandava C."/>
            <person name="Haas B."/>
            <person name="Nusbaum C."/>
            <person name="Birren B."/>
        </authorList>
    </citation>
    <scope>NUCLEOTIDE SEQUENCE [LARGE SCALE GENOMIC DNA]</scope>
    <source>
        <strain evidence="10">ATCC 64411 / 73-15</strain>
    </source>
</reference>
<keyword evidence="10" id="KW-1185">Reference proteome</keyword>
<name>A0A0C4EG45_MAGP6</name>
<gene>
    <name evidence="8" type="ORF">MAPG_11764</name>
</gene>
<evidence type="ECO:0000256" key="1">
    <source>
        <dbReference type="ARBA" id="ARBA00022763"/>
    </source>
</evidence>
<dbReference type="VEuPathDB" id="FungiDB:MAPG_11764"/>
<feature type="domain" description="8-oxoguanine DNA glycosylase N-terminal" evidence="7">
    <location>
        <begin position="11"/>
        <end position="155"/>
    </location>
</feature>
<dbReference type="Gene3D" id="3.30.310.40">
    <property type="match status" value="1"/>
</dbReference>
<dbReference type="Pfam" id="PF07934">
    <property type="entry name" value="OGG_N"/>
    <property type="match status" value="1"/>
</dbReference>
<evidence type="ECO:0000259" key="7">
    <source>
        <dbReference type="Pfam" id="PF07934"/>
    </source>
</evidence>
<keyword evidence="2" id="KW-0378">Hydrolase</keyword>
<dbReference type="OrthoDB" id="238681at2759"/>
<evidence type="ECO:0000313" key="9">
    <source>
        <dbReference type="EnsemblFungi" id="MAPG_11764T0"/>
    </source>
</evidence>
<evidence type="ECO:0000256" key="6">
    <source>
        <dbReference type="SAM" id="MobiDB-lite"/>
    </source>
</evidence>
<evidence type="ECO:0000256" key="2">
    <source>
        <dbReference type="ARBA" id="ARBA00022801"/>
    </source>
</evidence>
<sequence length="208" mass="23002">MAPTDVLLWRKLPVSLAELCIDTTLRCGQSFRWLKIQDEWHCSLHGRVISLKQDETHLHYRATWPASRRPKLSPGPPSPKAVRDEQKQDDETESVATAPPQGTTDDTEQLLLRYFNMSHSLASLYSEWSGKDANFRSKAPKFTGVRILNQDAWETSATTTVASLSPPSPATSSATSRLPPPSPSRVLRRTCAGLASATAPDTSPRLHT</sequence>
<organism evidence="9 10">
    <name type="scientific">Magnaporthiopsis poae (strain ATCC 64411 / 73-15)</name>
    <name type="common">Kentucky bluegrass fungus</name>
    <name type="synonym">Magnaporthe poae</name>
    <dbReference type="NCBI Taxonomy" id="644358"/>
    <lineage>
        <taxon>Eukaryota</taxon>
        <taxon>Fungi</taxon>
        <taxon>Dikarya</taxon>
        <taxon>Ascomycota</taxon>
        <taxon>Pezizomycotina</taxon>
        <taxon>Sordariomycetes</taxon>
        <taxon>Sordariomycetidae</taxon>
        <taxon>Magnaporthales</taxon>
        <taxon>Magnaporthaceae</taxon>
        <taxon>Magnaporthiopsis</taxon>
    </lineage>
</organism>
<dbReference type="PANTHER" id="PTHR10242:SF2">
    <property type="entry name" value="N-GLYCOSYLASE_DNA LYASE"/>
    <property type="match status" value="1"/>
</dbReference>
<feature type="region of interest" description="Disordered" evidence="6">
    <location>
        <begin position="160"/>
        <end position="186"/>
    </location>
</feature>
<feature type="compositionally biased region" description="Low complexity" evidence="6">
    <location>
        <begin position="160"/>
        <end position="177"/>
    </location>
</feature>
<evidence type="ECO:0000256" key="3">
    <source>
        <dbReference type="ARBA" id="ARBA00023204"/>
    </source>
</evidence>
<reference evidence="9" key="5">
    <citation type="submission" date="2015-06" db="UniProtKB">
        <authorList>
            <consortium name="EnsemblFungi"/>
        </authorList>
    </citation>
    <scope>IDENTIFICATION</scope>
    <source>
        <strain evidence="9">ATCC 64411</strain>
    </source>
</reference>
<dbReference type="SUPFAM" id="SSF55945">
    <property type="entry name" value="TATA-box binding protein-like"/>
    <property type="match status" value="1"/>
</dbReference>
<dbReference type="STRING" id="644358.A0A0C4EG45"/>
<keyword evidence="5" id="KW-0326">Glycosidase</keyword>
<dbReference type="eggNOG" id="KOG2875">
    <property type="taxonomic scope" value="Eukaryota"/>
</dbReference>
<dbReference type="PANTHER" id="PTHR10242">
    <property type="entry name" value="8-OXOGUANINE DNA GLYCOSYLASE"/>
    <property type="match status" value="1"/>
</dbReference>
<dbReference type="Proteomes" id="UP000011715">
    <property type="component" value="Unassembled WGS sequence"/>
</dbReference>
<accession>A0A0C4EG45</accession>
<dbReference type="GO" id="GO:0006285">
    <property type="term" value="P:base-excision repair, AP site formation"/>
    <property type="evidence" value="ECO:0007669"/>
    <property type="project" value="TreeGrafter"/>
</dbReference>
<dbReference type="EnsemblFungi" id="MAPG_11764T0">
    <property type="protein sequence ID" value="MAPG_11764T0"/>
    <property type="gene ID" value="MAPG_11764"/>
</dbReference>
<keyword evidence="3" id="KW-0234">DNA repair</keyword>
<dbReference type="GO" id="GO:0006289">
    <property type="term" value="P:nucleotide-excision repair"/>
    <property type="evidence" value="ECO:0007669"/>
    <property type="project" value="InterPro"/>
</dbReference>
<protein>
    <submittedName>
        <fullName evidence="8">N-glycosylase/DNA lyase</fullName>
    </submittedName>
</protein>
<dbReference type="GO" id="GO:0034039">
    <property type="term" value="F:8-oxo-7,8-dihydroguanine DNA N-glycosylase activity"/>
    <property type="evidence" value="ECO:0007669"/>
    <property type="project" value="TreeGrafter"/>
</dbReference>
<dbReference type="EMBL" id="ADBL01002913">
    <property type="status" value="NOT_ANNOTATED_CDS"/>
    <property type="molecule type" value="Genomic_DNA"/>
</dbReference>
<evidence type="ECO:0000313" key="8">
    <source>
        <dbReference type="EMBL" id="KLU92801.1"/>
    </source>
</evidence>
<keyword evidence="4 8" id="KW-0456">Lyase</keyword>
<keyword evidence="1" id="KW-0227">DNA damage</keyword>
<proteinExistence type="predicted"/>
<evidence type="ECO:0000256" key="4">
    <source>
        <dbReference type="ARBA" id="ARBA00023239"/>
    </source>
</evidence>
<reference evidence="8" key="1">
    <citation type="submission" date="2010-05" db="EMBL/GenBank/DDBJ databases">
        <title>The Genome Sequence of Magnaporthe poae strain ATCC 64411.</title>
        <authorList>
            <consortium name="The Broad Institute Genome Sequencing Platform"/>
            <consortium name="Broad Institute Genome Sequencing Center for Infectious Disease"/>
            <person name="Ma L.-J."/>
            <person name="Dead R."/>
            <person name="Young S."/>
            <person name="Zeng Q."/>
            <person name="Koehrsen M."/>
            <person name="Alvarado L."/>
            <person name="Berlin A."/>
            <person name="Chapman S.B."/>
            <person name="Chen Z."/>
            <person name="Freedman E."/>
            <person name="Gellesch M."/>
            <person name="Goldberg J."/>
            <person name="Griggs A."/>
            <person name="Gujja S."/>
            <person name="Heilman E.R."/>
            <person name="Heiman D."/>
            <person name="Hepburn T."/>
            <person name="Howarth C."/>
            <person name="Jen D."/>
            <person name="Larson L."/>
            <person name="Mehta T."/>
            <person name="Neiman D."/>
            <person name="Pearson M."/>
            <person name="Roberts A."/>
            <person name="Saif S."/>
            <person name="Shea T."/>
            <person name="Shenoy N."/>
            <person name="Sisk P."/>
            <person name="Stolte C."/>
            <person name="Sykes S."/>
            <person name="Walk T."/>
            <person name="White J."/>
            <person name="Yandava C."/>
            <person name="Haas B."/>
            <person name="Nusbaum C."/>
            <person name="Birren B."/>
        </authorList>
    </citation>
    <scope>NUCLEOTIDE SEQUENCE</scope>
    <source>
        <strain evidence="8">ATCC 64411</strain>
    </source>
</reference>
<evidence type="ECO:0000256" key="5">
    <source>
        <dbReference type="ARBA" id="ARBA00023295"/>
    </source>
</evidence>
<dbReference type="EMBL" id="GL876992">
    <property type="protein sequence ID" value="KLU92801.1"/>
    <property type="molecule type" value="Genomic_DNA"/>
</dbReference>
<dbReference type="GO" id="GO:0005634">
    <property type="term" value="C:nucleus"/>
    <property type="evidence" value="ECO:0007669"/>
    <property type="project" value="TreeGrafter"/>
</dbReference>
<dbReference type="AlphaFoldDB" id="A0A0C4EG45"/>
<dbReference type="InterPro" id="IPR052054">
    <property type="entry name" value="Oxidative_DNA_repair_enzyme"/>
</dbReference>
<reference evidence="8" key="3">
    <citation type="submission" date="2011-03" db="EMBL/GenBank/DDBJ databases">
        <title>Annotation of Magnaporthe poae ATCC 64411.</title>
        <authorList>
            <person name="Ma L.-J."/>
            <person name="Dead R."/>
            <person name="Young S.K."/>
            <person name="Zeng Q."/>
            <person name="Gargeya S."/>
            <person name="Fitzgerald M."/>
            <person name="Haas B."/>
            <person name="Abouelleil A."/>
            <person name="Alvarado L."/>
            <person name="Arachchi H.M."/>
            <person name="Berlin A."/>
            <person name="Brown A."/>
            <person name="Chapman S.B."/>
            <person name="Chen Z."/>
            <person name="Dunbar C."/>
            <person name="Freedman E."/>
            <person name="Gearin G."/>
            <person name="Gellesch M."/>
            <person name="Goldberg J."/>
            <person name="Griggs A."/>
            <person name="Gujja S."/>
            <person name="Heiman D."/>
            <person name="Howarth C."/>
            <person name="Larson L."/>
            <person name="Lui A."/>
            <person name="MacDonald P.J.P."/>
            <person name="Mehta T."/>
            <person name="Montmayeur A."/>
            <person name="Murphy C."/>
            <person name="Neiman D."/>
            <person name="Pearson M."/>
            <person name="Priest M."/>
            <person name="Roberts A."/>
            <person name="Saif S."/>
            <person name="Shea T."/>
            <person name="Shenoy N."/>
            <person name="Sisk P."/>
            <person name="Stolte C."/>
            <person name="Sykes S."/>
            <person name="Yandava C."/>
            <person name="Wortman J."/>
            <person name="Nusbaum C."/>
            <person name="Birren B."/>
        </authorList>
    </citation>
    <scope>NUCLEOTIDE SEQUENCE</scope>
    <source>
        <strain evidence="8">ATCC 64411</strain>
    </source>
</reference>
<dbReference type="GO" id="GO:0016829">
    <property type="term" value="F:lyase activity"/>
    <property type="evidence" value="ECO:0007669"/>
    <property type="project" value="UniProtKB-KW"/>
</dbReference>
<feature type="region of interest" description="Disordered" evidence="6">
    <location>
        <begin position="65"/>
        <end position="106"/>
    </location>
</feature>
<evidence type="ECO:0000313" key="10">
    <source>
        <dbReference type="Proteomes" id="UP000011715"/>
    </source>
</evidence>
<dbReference type="GO" id="GO:0003684">
    <property type="term" value="F:damaged DNA binding"/>
    <property type="evidence" value="ECO:0007669"/>
    <property type="project" value="InterPro"/>
</dbReference>